<dbReference type="Pfam" id="PF12704">
    <property type="entry name" value="MacB_PCD"/>
    <property type="match status" value="1"/>
</dbReference>
<keyword evidence="2" id="KW-1003">Cell membrane</keyword>
<dbReference type="RefSeq" id="WP_266054901.1">
    <property type="nucleotide sequence ID" value="NZ_JAPFQN010000002.1"/>
</dbReference>
<dbReference type="InterPro" id="IPR050250">
    <property type="entry name" value="Macrolide_Exporter_MacB"/>
</dbReference>
<evidence type="ECO:0000259" key="8">
    <source>
        <dbReference type="Pfam" id="PF12704"/>
    </source>
</evidence>
<evidence type="ECO:0000256" key="2">
    <source>
        <dbReference type="ARBA" id="ARBA00022475"/>
    </source>
</evidence>
<feature type="transmembrane region" description="Helical" evidence="6">
    <location>
        <begin position="299"/>
        <end position="321"/>
    </location>
</feature>
<feature type="transmembrane region" description="Helical" evidence="6">
    <location>
        <begin position="388"/>
        <end position="416"/>
    </location>
</feature>
<name>A0ABT3RMN3_9BACT</name>
<evidence type="ECO:0000256" key="4">
    <source>
        <dbReference type="ARBA" id="ARBA00022989"/>
    </source>
</evidence>
<feature type="domain" description="MacB-like periplasmic core" evidence="8">
    <location>
        <begin position="22"/>
        <end position="248"/>
    </location>
</feature>
<feature type="domain" description="ABC3 transporter permease C-terminal" evidence="7">
    <location>
        <begin position="684"/>
        <end position="797"/>
    </location>
</feature>
<organism evidence="9 10">
    <name type="scientific">Mangrovivirga halotolerans</name>
    <dbReference type="NCBI Taxonomy" id="2993936"/>
    <lineage>
        <taxon>Bacteria</taxon>
        <taxon>Pseudomonadati</taxon>
        <taxon>Bacteroidota</taxon>
        <taxon>Cytophagia</taxon>
        <taxon>Cytophagales</taxon>
        <taxon>Mangrovivirgaceae</taxon>
        <taxon>Mangrovivirga</taxon>
    </lineage>
</organism>
<accession>A0ABT3RMN3</accession>
<evidence type="ECO:0000256" key="3">
    <source>
        <dbReference type="ARBA" id="ARBA00022692"/>
    </source>
</evidence>
<evidence type="ECO:0000256" key="5">
    <source>
        <dbReference type="ARBA" id="ARBA00023136"/>
    </source>
</evidence>
<dbReference type="EMBL" id="JAPFQN010000002">
    <property type="protein sequence ID" value="MCX2742618.1"/>
    <property type="molecule type" value="Genomic_DNA"/>
</dbReference>
<keyword evidence="3 6" id="KW-0812">Transmembrane</keyword>
<feature type="domain" description="ABC3 transporter permease C-terminal" evidence="7">
    <location>
        <begin position="301"/>
        <end position="415"/>
    </location>
</feature>
<reference evidence="9 10" key="1">
    <citation type="submission" date="2022-11" db="EMBL/GenBank/DDBJ databases">
        <title>The characterization of three novel Bacteroidetes species and genomic analysis of their roles in tidal elemental geochemical cycles.</title>
        <authorList>
            <person name="Ma K."/>
        </authorList>
    </citation>
    <scope>NUCLEOTIDE SEQUENCE [LARGE SCALE GENOMIC DNA]</scope>
    <source>
        <strain evidence="9 10">M17</strain>
    </source>
</reference>
<proteinExistence type="predicted"/>
<gene>
    <name evidence="9" type="ORF">OO013_02010</name>
</gene>
<evidence type="ECO:0000256" key="1">
    <source>
        <dbReference type="ARBA" id="ARBA00004651"/>
    </source>
</evidence>
<comment type="caution">
    <text evidence="9">The sequence shown here is derived from an EMBL/GenBank/DDBJ whole genome shotgun (WGS) entry which is preliminary data.</text>
</comment>
<evidence type="ECO:0000256" key="6">
    <source>
        <dbReference type="SAM" id="Phobius"/>
    </source>
</evidence>
<comment type="subcellular location">
    <subcellularLocation>
        <location evidence="1">Cell membrane</location>
        <topology evidence="1">Multi-pass membrane protein</topology>
    </subcellularLocation>
</comment>
<dbReference type="Pfam" id="PF02687">
    <property type="entry name" value="FtsX"/>
    <property type="match status" value="2"/>
</dbReference>
<protein>
    <submittedName>
        <fullName evidence="9">ABC transporter permease</fullName>
    </submittedName>
</protein>
<keyword evidence="5 6" id="KW-0472">Membrane</keyword>
<feature type="transmembrane region" description="Helical" evidence="6">
    <location>
        <begin position="436"/>
        <end position="459"/>
    </location>
</feature>
<evidence type="ECO:0000259" key="7">
    <source>
        <dbReference type="Pfam" id="PF02687"/>
    </source>
</evidence>
<keyword evidence="10" id="KW-1185">Reference proteome</keyword>
<dbReference type="PANTHER" id="PTHR30572">
    <property type="entry name" value="MEMBRANE COMPONENT OF TRANSPORTER-RELATED"/>
    <property type="match status" value="1"/>
</dbReference>
<feature type="transmembrane region" description="Helical" evidence="6">
    <location>
        <begin position="342"/>
        <end position="368"/>
    </location>
</feature>
<sequence>MNSFLHMLRASMRVLLKQKTNTVINLLGLGIGVAGALILFIIHNHFSGYDKFHADHEKIFRVVTDDNHNGETFNLSGVPAILPAMTEDKFPQIEKDVFISGLYSNNMLITIPKKGGKEEYFQLSDKEGISYTENSFFEIFKRDIIRGNKRKILKNKNEAVISKRMAAKWFGSDDVIGKEFDLDGHGMFRIAGLMEDYTNNTGFPFDIFLSYSTIKDEKEAPGWESLYSDDNYFVKVKESDLRHEVDMALVQMVNELSENNPENFEGRNFRLQSLEETHTDTRYGNYNNRSISEGTLTSLLVIALLLLLTACVNFINLSTAVANKRSKEVGVRKVLGSSRSSLVARFLLETSILTLTSLILALIINLLILEPLNGFLDLRLDKSVILNFKFISFSIIVWIFLTVVAGFYPAILLSGFKPALTLKGRFNFKGSFSYNLRRILVGGQFFISQAFIICTIIMISQMAYFKTHDIGFDKSGIIVIDLPYHDNQKSTKFKNNAMEFSGVTNATLGMASPSSGLSSMTSARIEGFSEPYNLNVKPGDHHYIETYNMEIITGEGLVETDSINRFVVNETFVKKLGFSDPSEVVGKMMTVWGTEAPITGVVRDFHVTSFKREKQPVAIFVQPENYNHIGIKVAKGNIQNTVQHLRASFDEIYPRYDFDYQLLDEYLNETFYADEERLTKIFSIFSGLAIFIGCLGLYGLISYMAQQKMKEISVRKVLGASENQLLWVFSSEFLKLLVIASLVAIPASYFLMDSYLSEYAYKISISPLYFFAGLITTAFIAFVAISYRSYKAASTDPVIALKDE</sequence>
<keyword evidence="4 6" id="KW-1133">Transmembrane helix</keyword>
<feature type="transmembrane region" description="Helical" evidence="6">
    <location>
        <begin position="725"/>
        <end position="748"/>
    </location>
</feature>
<dbReference type="Proteomes" id="UP001209885">
    <property type="component" value="Unassembled WGS sequence"/>
</dbReference>
<evidence type="ECO:0000313" key="10">
    <source>
        <dbReference type="Proteomes" id="UP001209885"/>
    </source>
</evidence>
<dbReference type="PANTHER" id="PTHR30572:SF18">
    <property type="entry name" value="ABC-TYPE MACROLIDE FAMILY EXPORT SYSTEM PERMEASE COMPONENT 2"/>
    <property type="match status" value="1"/>
</dbReference>
<dbReference type="InterPro" id="IPR025857">
    <property type="entry name" value="MacB_PCD"/>
</dbReference>
<dbReference type="InterPro" id="IPR003838">
    <property type="entry name" value="ABC3_permease_C"/>
</dbReference>
<evidence type="ECO:0000313" key="9">
    <source>
        <dbReference type="EMBL" id="MCX2742618.1"/>
    </source>
</evidence>
<feature type="transmembrane region" description="Helical" evidence="6">
    <location>
        <begin position="681"/>
        <end position="704"/>
    </location>
</feature>
<feature type="transmembrane region" description="Helical" evidence="6">
    <location>
        <begin position="768"/>
        <end position="787"/>
    </location>
</feature>
<feature type="transmembrane region" description="Helical" evidence="6">
    <location>
        <begin position="21"/>
        <end position="42"/>
    </location>
</feature>